<reference evidence="2 3" key="1">
    <citation type="journal article" date="2018" name="Biodegradation">
        <title>1,4-Dioxane degradation characteristics of Rhodococcus aetherivorans JCM 14343.</title>
        <authorList>
            <person name="Inoue D."/>
            <person name="Tsunoda T."/>
            <person name="Yamamoto N."/>
            <person name="Ike M."/>
            <person name="Sei K."/>
        </authorList>
    </citation>
    <scope>NUCLEOTIDE SEQUENCE [LARGE SCALE GENOMIC DNA]</scope>
    <source>
        <strain evidence="2 3">JCM 14343</strain>
    </source>
</reference>
<dbReference type="EMBL" id="BLAH01000086">
    <property type="protein sequence ID" value="GES37486.1"/>
    <property type="molecule type" value="Genomic_DNA"/>
</dbReference>
<evidence type="ECO:0008006" key="4">
    <source>
        <dbReference type="Google" id="ProtNLM"/>
    </source>
</evidence>
<accession>A0ABQ0YLY3</accession>
<keyword evidence="3" id="KW-1185">Reference proteome</keyword>
<name>A0ABQ0YLY3_9NOCA</name>
<dbReference type="Proteomes" id="UP000325466">
    <property type="component" value="Unassembled WGS sequence"/>
</dbReference>
<evidence type="ECO:0000256" key="1">
    <source>
        <dbReference type="SAM" id="MobiDB-lite"/>
    </source>
</evidence>
<feature type="region of interest" description="Disordered" evidence="1">
    <location>
        <begin position="1"/>
        <end position="39"/>
    </location>
</feature>
<sequence length="482" mass="52065">MTDSTHRAAASEPTLSVVPDPEERTNPFDQDPGEPDQVPGLDLEAFWTSTPQLEHVREFARARRAGPLATLGVVLARCCVALEPHYALPPIVGGRVSTNLFVALVGPSGGGKGAAEGAARDAVRLEYGGSKDGLGEVEIETFPTGSGEGLARTYRSAKLEPDEPNDRSRALFSVPEVDKMTALTGRSGSTLLSEIRSLWMGERIGFNNAHASTKSVVAPHSYRAAMTVGVQPAKAGPLINDSDGGTTQRFVWLPTDDPGAPDAKPETPEPITVRIDPGWGLGKASAPKEGQTLNWAAAAAKAGRAEAVNLSVPTVAVEEIELHRLRTLRGDPDVNPLDGHAKLCQLKVAAALMVLHGRMEITEQDWDNAGTLMRVSNYTRSEVERVLLEQARRVNRARAHADSERASILEDVRAEKEIRRVREGVQRYLLKKGHGSTRELTKSLKSELRPHLELVLDEMVTEGFLTRTMDGQRSLYALAAAA</sequence>
<gene>
    <name evidence="2" type="ORF">RAJCM14343_2741</name>
</gene>
<comment type="caution">
    <text evidence="2">The sequence shown here is derived from an EMBL/GenBank/DDBJ whole genome shotgun (WGS) entry which is preliminary data.</text>
</comment>
<evidence type="ECO:0000313" key="2">
    <source>
        <dbReference type="EMBL" id="GES37486.1"/>
    </source>
</evidence>
<protein>
    <recommendedName>
        <fullName evidence="4">DNA primase</fullName>
    </recommendedName>
</protein>
<dbReference type="RefSeq" id="WP_206531063.1">
    <property type="nucleotide sequence ID" value="NZ_BAAAYP010000042.1"/>
</dbReference>
<organism evidence="2 3">
    <name type="scientific">Rhodococcus aetherivorans</name>
    <dbReference type="NCBI Taxonomy" id="191292"/>
    <lineage>
        <taxon>Bacteria</taxon>
        <taxon>Bacillati</taxon>
        <taxon>Actinomycetota</taxon>
        <taxon>Actinomycetes</taxon>
        <taxon>Mycobacteriales</taxon>
        <taxon>Nocardiaceae</taxon>
        <taxon>Rhodococcus</taxon>
    </lineage>
</organism>
<proteinExistence type="predicted"/>
<evidence type="ECO:0000313" key="3">
    <source>
        <dbReference type="Proteomes" id="UP000325466"/>
    </source>
</evidence>